<evidence type="ECO:0000313" key="2">
    <source>
        <dbReference type="Proteomes" id="UP000799429"/>
    </source>
</evidence>
<dbReference type="InterPro" id="IPR002347">
    <property type="entry name" value="SDR_fam"/>
</dbReference>
<sequence>MSTPYRHVVLISGATRGIGRELVTTYLSRPNYTVVASVRDLDAENAKSLNDIPRGEDTRLHIIKIDSKSKTDALDAITKLNIKEEIEEFDVVIAAAGIAKDYIEVVDANIDDLQEMFEVNVLGTIRLCQAVLPYFAREPGTFDKKPIPKFVTISPTLSSTALAEEAKSLLVGNYGGTKAMLNFLQRRNQFEEVDDEICYFVVSPGAVRTDLALRAMKELGLPEDTLGPVDVAVKGIVEVIDEATIPTHGGKFFNFDKTELPW</sequence>
<accession>A0A9P4VL44</accession>
<protein>
    <submittedName>
        <fullName evidence="1">NAD(P)-binding protein</fullName>
    </submittedName>
</protein>
<evidence type="ECO:0000313" key="1">
    <source>
        <dbReference type="EMBL" id="KAF2835138.1"/>
    </source>
</evidence>
<dbReference type="PRINTS" id="PR00081">
    <property type="entry name" value="GDHRDH"/>
</dbReference>
<dbReference type="Pfam" id="PF00106">
    <property type="entry name" value="adh_short"/>
    <property type="match status" value="1"/>
</dbReference>
<dbReference type="Proteomes" id="UP000799429">
    <property type="component" value="Unassembled WGS sequence"/>
</dbReference>
<name>A0A9P4VL44_9PEZI</name>
<keyword evidence="2" id="KW-1185">Reference proteome</keyword>
<dbReference type="PANTHER" id="PTHR45458:SF3">
    <property type="entry name" value="CHAIN DEHYDROGENASE (ATSC), PUTATIVE-RELATED"/>
    <property type="match status" value="1"/>
</dbReference>
<reference evidence="1" key="1">
    <citation type="journal article" date="2020" name="Stud. Mycol.">
        <title>101 Dothideomycetes genomes: a test case for predicting lifestyles and emergence of pathogens.</title>
        <authorList>
            <person name="Haridas S."/>
            <person name="Albert R."/>
            <person name="Binder M."/>
            <person name="Bloem J."/>
            <person name="Labutti K."/>
            <person name="Salamov A."/>
            <person name="Andreopoulos B."/>
            <person name="Baker S."/>
            <person name="Barry K."/>
            <person name="Bills G."/>
            <person name="Bluhm B."/>
            <person name="Cannon C."/>
            <person name="Castanera R."/>
            <person name="Culley D."/>
            <person name="Daum C."/>
            <person name="Ezra D."/>
            <person name="Gonzalez J."/>
            <person name="Henrissat B."/>
            <person name="Kuo A."/>
            <person name="Liang C."/>
            <person name="Lipzen A."/>
            <person name="Lutzoni F."/>
            <person name="Magnuson J."/>
            <person name="Mondo S."/>
            <person name="Nolan M."/>
            <person name="Ohm R."/>
            <person name="Pangilinan J."/>
            <person name="Park H.-J."/>
            <person name="Ramirez L."/>
            <person name="Alfaro M."/>
            <person name="Sun H."/>
            <person name="Tritt A."/>
            <person name="Yoshinaga Y."/>
            <person name="Zwiers L.-H."/>
            <person name="Turgeon B."/>
            <person name="Goodwin S."/>
            <person name="Spatafora J."/>
            <person name="Crous P."/>
            <person name="Grigoriev I."/>
        </authorList>
    </citation>
    <scope>NUCLEOTIDE SEQUENCE</scope>
    <source>
        <strain evidence="1">CBS 101060</strain>
    </source>
</reference>
<organism evidence="1 2">
    <name type="scientific">Patellaria atrata CBS 101060</name>
    <dbReference type="NCBI Taxonomy" id="1346257"/>
    <lineage>
        <taxon>Eukaryota</taxon>
        <taxon>Fungi</taxon>
        <taxon>Dikarya</taxon>
        <taxon>Ascomycota</taxon>
        <taxon>Pezizomycotina</taxon>
        <taxon>Dothideomycetes</taxon>
        <taxon>Dothideomycetes incertae sedis</taxon>
        <taxon>Patellariales</taxon>
        <taxon>Patellariaceae</taxon>
        <taxon>Patellaria</taxon>
    </lineage>
</organism>
<gene>
    <name evidence="1" type="ORF">M501DRAFT_989121</name>
</gene>
<dbReference type="InterPro" id="IPR036291">
    <property type="entry name" value="NAD(P)-bd_dom_sf"/>
</dbReference>
<dbReference type="AlphaFoldDB" id="A0A9P4VL44"/>
<dbReference type="GO" id="GO:0016616">
    <property type="term" value="F:oxidoreductase activity, acting on the CH-OH group of donors, NAD or NADP as acceptor"/>
    <property type="evidence" value="ECO:0007669"/>
    <property type="project" value="TreeGrafter"/>
</dbReference>
<comment type="caution">
    <text evidence="1">The sequence shown here is derived from an EMBL/GenBank/DDBJ whole genome shotgun (WGS) entry which is preliminary data.</text>
</comment>
<dbReference type="SUPFAM" id="SSF51735">
    <property type="entry name" value="NAD(P)-binding Rossmann-fold domains"/>
    <property type="match status" value="1"/>
</dbReference>
<dbReference type="InterPro" id="IPR052184">
    <property type="entry name" value="SDR_enzymes"/>
</dbReference>
<proteinExistence type="predicted"/>
<dbReference type="OrthoDB" id="9876299at2759"/>
<dbReference type="PANTHER" id="PTHR45458">
    <property type="entry name" value="SHORT-CHAIN DEHYDROGENASE/REDUCTASE SDR"/>
    <property type="match status" value="1"/>
</dbReference>
<dbReference type="EMBL" id="MU006111">
    <property type="protein sequence ID" value="KAF2835138.1"/>
    <property type="molecule type" value="Genomic_DNA"/>
</dbReference>
<dbReference type="Gene3D" id="3.40.50.720">
    <property type="entry name" value="NAD(P)-binding Rossmann-like Domain"/>
    <property type="match status" value="1"/>
</dbReference>